<dbReference type="AlphaFoldDB" id="A0A5A9NEW9"/>
<accession>A0A5A9NEW9</accession>
<organism evidence="1 2">
    <name type="scientific">Triplophysa tibetana</name>
    <dbReference type="NCBI Taxonomy" id="1572043"/>
    <lineage>
        <taxon>Eukaryota</taxon>
        <taxon>Metazoa</taxon>
        <taxon>Chordata</taxon>
        <taxon>Craniata</taxon>
        <taxon>Vertebrata</taxon>
        <taxon>Euteleostomi</taxon>
        <taxon>Actinopterygii</taxon>
        <taxon>Neopterygii</taxon>
        <taxon>Teleostei</taxon>
        <taxon>Ostariophysi</taxon>
        <taxon>Cypriniformes</taxon>
        <taxon>Nemacheilidae</taxon>
        <taxon>Triplophysa</taxon>
    </lineage>
</organism>
<dbReference type="EMBL" id="SOYY01000018">
    <property type="protein sequence ID" value="KAA0708200.1"/>
    <property type="molecule type" value="Genomic_DNA"/>
</dbReference>
<keyword evidence="2" id="KW-1185">Reference proteome</keyword>
<protein>
    <submittedName>
        <fullName evidence="1">Uncharacterized protein</fullName>
    </submittedName>
</protein>
<sequence>MATFSLQPPCARPLQAQDDVRLSVVTETRVDGACSRFALTAAASARRLSLYHDDRRAVDYCHRVLTRETRGTMAERAITDTHLPNAFPRGAHTAGRCELEQNVMSTEMRTPAARYTASCSLACEVFNNSWCLIIPGLDPSGRAPVCPELRRHARDTPHTPPADV</sequence>
<proteinExistence type="predicted"/>
<evidence type="ECO:0000313" key="2">
    <source>
        <dbReference type="Proteomes" id="UP000324632"/>
    </source>
</evidence>
<comment type="caution">
    <text evidence="1">The sequence shown here is derived from an EMBL/GenBank/DDBJ whole genome shotgun (WGS) entry which is preliminary data.</text>
</comment>
<evidence type="ECO:0000313" key="1">
    <source>
        <dbReference type="EMBL" id="KAA0708200.1"/>
    </source>
</evidence>
<reference evidence="1 2" key="1">
    <citation type="journal article" date="2019" name="Mol. Ecol. Resour.">
        <title>Chromosome-level genome assembly of Triplophysa tibetana, a fish adapted to the harsh high-altitude environment of the Tibetan Plateau.</title>
        <authorList>
            <person name="Yang X."/>
            <person name="Liu H."/>
            <person name="Ma Z."/>
            <person name="Zou Y."/>
            <person name="Zou M."/>
            <person name="Mao Y."/>
            <person name="Li X."/>
            <person name="Wang H."/>
            <person name="Chen T."/>
            <person name="Wang W."/>
            <person name="Yang R."/>
        </authorList>
    </citation>
    <scope>NUCLEOTIDE SEQUENCE [LARGE SCALE GENOMIC DNA]</scope>
    <source>
        <strain evidence="1">TTIB1903HZAU</strain>
        <tissue evidence="1">Muscle</tissue>
    </source>
</reference>
<gene>
    <name evidence="1" type="ORF">E1301_Tti019399</name>
</gene>
<dbReference type="Proteomes" id="UP000324632">
    <property type="component" value="Chromosome 18"/>
</dbReference>
<name>A0A5A9NEW9_9TELE</name>